<gene>
    <name evidence="2" type="ORF">Mucpa_1668</name>
</gene>
<feature type="chain" id="PRO_5003557090" description="IPT/TIG domain-containing protein" evidence="1">
    <location>
        <begin position="19"/>
        <end position="249"/>
    </location>
</feature>
<dbReference type="EMBL" id="CM001403">
    <property type="protein sequence ID" value="EHQ25825.1"/>
    <property type="molecule type" value="Genomic_DNA"/>
</dbReference>
<proteinExistence type="predicted"/>
<evidence type="ECO:0000313" key="3">
    <source>
        <dbReference type="Proteomes" id="UP000002774"/>
    </source>
</evidence>
<evidence type="ECO:0008006" key="4">
    <source>
        <dbReference type="Google" id="ProtNLM"/>
    </source>
</evidence>
<accession>H1Y6I1</accession>
<dbReference type="AlphaFoldDB" id="H1Y6I1"/>
<reference evidence="2" key="1">
    <citation type="submission" date="2011-09" db="EMBL/GenBank/DDBJ databases">
        <title>The permanent draft genome of Mucilaginibacter paludis DSM 18603.</title>
        <authorList>
            <consortium name="US DOE Joint Genome Institute (JGI-PGF)"/>
            <person name="Lucas S."/>
            <person name="Han J."/>
            <person name="Lapidus A."/>
            <person name="Bruce D."/>
            <person name="Goodwin L."/>
            <person name="Pitluck S."/>
            <person name="Peters L."/>
            <person name="Kyrpides N."/>
            <person name="Mavromatis K."/>
            <person name="Ivanova N."/>
            <person name="Mikhailova N."/>
            <person name="Held B."/>
            <person name="Detter J.C."/>
            <person name="Tapia R."/>
            <person name="Han C."/>
            <person name="Land M."/>
            <person name="Hauser L."/>
            <person name="Markowitz V."/>
            <person name="Cheng J.-F."/>
            <person name="Hugenholtz P."/>
            <person name="Woyke T."/>
            <person name="Wu D."/>
            <person name="Tindall B."/>
            <person name="Brambilla E."/>
            <person name="Klenk H.-P."/>
            <person name="Eisen J.A."/>
        </authorList>
    </citation>
    <scope>NUCLEOTIDE SEQUENCE [LARGE SCALE GENOMIC DNA]</scope>
    <source>
        <strain evidence="2">DSM 18603</strain>
    </source>
</reference>
<evidence type="ECO:0000313" key="2">
    <source>
        <dbReference type="EMBL" id="EHQ25825.1"/>
    </source>
</evidence>
<dbReference type="PROSITE" id="PS51257">
    <property type="entry name" value="PROKAR_LIPOPROTEIN"/>
    <property type="match status" value="1"/>
</dbReference>
<dbReference type="Proteomes" id="UP000002774">
    <property type="component" value="Chromosome"/>
</dbReference>
<dbReference type="OrthoDB" id="755651at2"/>
<dbReference type="HOGENOM" id="CLU_1114842_0_0_10"/>
<protein>
    <recommendedName>
        <fullName evidence="4">IPT/TIG domain-containing protein</fullName>
    </recommendedName>
</protein>
<dbReference type="STRING" id="714943.Mucpa_1668"/>
<sequence>MKILKKATFLLFATVLLASSCTSPTQDIKIVIDTNVIKYSSLIHITDAADPSVTPAGIVLTITGQDADKIYEISGKKNFTVSGGIITIGVAPSTTPTVDKPVKINVNITAPGYTPVTQAIEFNPGVMQQVNNINLLKIGSPPVVTPPVVTPPTPVVLTPITFNFIGICVNKSNFELRPSIYIFYRETGSATAFQYLGYMDKGQITASLVMGKKYDFEMTYASVNYIVTETIAQTAYTEKVTLGDICNSF</sequence>
<evidence type="ECO:0000256" key="1">
    <source>
        <dbReference type="SAM" id="SignalP"/>
    </source>
</evidence>
<name>H1Y6I1_9SPHI</name>
<keyword evidence="1" id="KW-0732">Signal</keyword>
<dbReference type="RefSeq" id="WP_008505708.1">
    <property type="nucleotide sequence ID" value="NZ_CM001403.1"/>
</dbReference>
<organism evidence="2 3">
    <name type="scientific">Mucilaginibacter paludis DSM 18603</name>
    <dbReference type="NCBI Taxonomy" id="714943"/>
    <lineage>
        <taxon>Bacteria</taxon>
        <taxon>Pseudomonadati</taxon>
        <taxon>Bacteroidota</taxon>
        <taxon>Sphingobacteriia</taxon>
        <taxon>Sphingobacteriales</taxon>
        <taxon>Sphingobacteriaceae</taxon>
        <taxon>Mucilaginibacter</taxon>
    </lineage>
</organism>
<feature type="signal peptide" evidence="1">
    <location>
        <begin position="1"/>
        <end position="18"/>
    </location>
</feature>
<keyword evidence="3" id="KW-1185">Reference proteome</keyword>